<dbReference type="EMBL" id="MU150383">
    <property type="protein sequence ID" value="KAF9457200.1"/>
    <property type="molecule type" value="Genomic_DNA"/>
</dbReference>
<dbReference type="Proteomes" id="UP000807353">
    <property type="component" value="Unassembled WGS sequence"/>
</dbReference>
<dbReference type="PANTHER" id="PTHR43798">
    <property type="entry name" value="MONOACYLGLYCEROL LIPASE"/>
    <property type="match status" value="1"/>
</dbReference>
<keyword evidence="2" id="KW-0378">Hydrolase</keyword>
<protein>
    <submittedName>
        <fullName evidence="2">Alpha/Beta hydrolase protein</fullName>
    </submittedName>
</protein>
<accession>A0A9P5XUR3</accession>
<dbReference type="GO" id="GO:0016787">
    <property type="term" value="F:hydrolase activity"/>
    <property type="evidence" value="ECO:0007669"/>
    <property type="project" value="UniProtKB-KW"/>
</dbReference>
<feature type="domain" description="AB hydrolase-1" evidence="1">
    <location>
        <begin position="50"/>
        <end position="205"/>
    </location>
</feature>
<reference evidence="2" key="1">
    <citation type="submission" date="2020-11" db="EMBL/GenBank/DDBJ databases">
        <authorList>
            <consortium name="DOE Joint Genome Institute"/>
            <person name="Ahrendt S."/>
            <person name="Riley R."/>
            <person name="Andreopoulos W."/>
            <person name="Labutti K."/>
            <person name="Pangilinan J."/>
            <person name="Ruiz-Duenas F.J."/>
            <person name="Barrasa J.M."/>
            <person name="Sanchez-Garcia M."/>
            <person name="Camarero S."/>
            <person name="Miyauchi S."/>
            <person name="Serrano A."/>
            <person name="Linde D."/>
            <person name="Babiker R."/>
            <person name="Drula E."/>
            <person name="Ayuso-Fernandez I."/>
            <person name="Pacheco R."/>
            <person name="Padilla G."/>
            <person name="Ferreira P."/>
            <person name="Barriuso J."/>
            <person name="Kellner H."/>
            <person name="Castanera R."/>
            <person name="Alfaro M."/>
            <person name="Ramirez L."/>
            <person name="Pisabarro A.G."/>
            <person name="Kuo A."/>
            <person name="Tritt A."/>
            <person name="Lipzen A."/>
            <person name="He G."/>
            <person name="Yan M."/>
            <person name="Ng V."/>
            <person name="Cullen D."/>
            <person name="Martin F."/>
            <person name="Rosso M.-N."/>
            <person name="Henrissat B."/>
            <person name="Hibbett D."/>
            <person name="Martinez A.T."/>
            <person name="Grigoriev I.V."/>
        </authorList>
    </citation>
    <scope>NUCLEOTIDE SEQUENCE</scope>
    <source>
        <strain evidence="2">CBS 247.69</strain>
    </source>
</reference>
<proteinExistence type="predicted"/>
<dbReference type="AlphaFoldDB" id="A0A9P5XUR3"/>
<dbReference type="OrthoDB" id="8119704at2759"/>
<dbReference type="InterPro" id="IPR000073">
    <property type="entry name" value="AB_hydrolase_1"/>
</dbReference>
<dbReference type="InterPro" id="IPR029058">
    <property type="entry name" value="AB_hydrolase_fold"/>
</dbReference>
<keyword evidence="3" id="KW-1185">Reference proteome</keyword>
<dbReference type="PANTHER" id="PTHR43798:SF33">
    <property type="entry name" value="HYDROLASE, PUTATIVE (AFU_ORTHOLOGUE AFUA_2G14860)-RELATED"/>
    <property type="match status" value="1"/>
</dbReference>
<dbReference type="InterPro" id="IPR050266">
    <property type="entry name" value="AB_hydrolase_sf"/>
</dbReference>
<dbReference type="Gene3D" id="3.40.50.1820">
    <property type="entry name" value="alpha/beta hydrolase"/>
    <property type="match status" value="1"/>
</dbReference>
<organism evidence="2 3">
    <name type="scientific">Collybia nuda</name>
    <dbReference type="NCBI Taxonomy" id="64659"/>
    <lineage>
        <taxon>Eukaryota</taxon>
        <taxon>Fungi</taxon>
        <taxon>Dikarya</taxon>
        <taxon>Basidiomycota</taxon>
        <taxon>Agaricomycotina</taxon>
        <taxon>Agaricomycetes</taxon>
        <taxon>Agaricomycetidae</taxon>
        <taxon>Agaricales</taxon>
        <taxon>Tricholomatineae</taxon>
        <taxon>Clitocybaceae</taxon>
        <taxon>Collybia</taxon>
    </lineage>
</organism>
<evidence type="ECO:0000259" key="1">
    <source>
        <dbReference type="Pfam" id="PF00561"/>
    </source>
</evidence>
<gene>
    <name evidence="2" type="ORF">BDZ94DRAFT_1176108</name>
</gene>
<sequence>MTEHSLSWTASTVVCSLPPSISRVYVQTPDGPLELLVSQPSPPTQPRKKAVLFQHGGFGAAAVWIPFMQYFSQIYGHPCYAASLRGHGASWKPGFFRMVLLTGKAAMARDLGYVLNWVQGYEAGQRQNHLDLEDIVLVGHSAGGGLAQYLLSQDLAQVGGLSLMGAFPSFGGLRVYWNWAKLDPYFGIRMYLRDFGHPRSPLSSTTLIHRAFFCPSFPINAVEDFEPHMPAFESLLWPLGMMVPFINTGSVLKNILGWSPMLKDRLFVMAGSEDTLMGTTLMCRMAQHYRKAFRVLVKRKILRVDPDAAEPPSCDGVRFGVIEGAGHHMQNDLQWQESAHQLLAFIEQL</sequence>
<evidence type="ECO:0000313" key="2">
    <source>
        <dbReference type="EMBL" id="KAF9457200.1"/>
    </source>
</evidence>
<dbReference type="SUPFAM" id="SSF53474">
    <property type="entry name" value="alpha/beta-Hydrolases"/>
    <property type="match status" value="1"/>
</dbReference>
<dbReference type="GO" id="GO:0016020">
    <property type="term" value="C:membrane"/>
    <property type="evidence" value="ECO:0007669"/>
    <property type="project" value="TreeGrafter"/>
</dbReference>
<name>A0A9P5XUR3_9AGAR</name>
<evidence type="ECO:0000313" key="3">
    <source>
        <dbReference type="Proteomes" id="UP000807353"/>
    </source>
</evidence>
<comment type="caution">
    <text evidence="2">The sequence shown here is derived from an EMBL/GenBank/DDBJ whole genome shotgun (WGS) entry which is preliminary data.</text>
</comment>
<dbReference type="Pfam" id="PF00561">
    <property type="entry name" value="Abhydrolase_1"/>
    <property type="match status" value="1"/>
</dbReference>